<evidence type="ECO:0000256" key="2">
    <source>
        <dbReference type="ARBA" id="ARBA00004699"/>
    </source>
</evidence>
<name>A0A4U0UL46_9PEZI</name>
<dbReference type="OrthoDB" id="10264771at2759"/>
<feature type="binding site" evidence="10">
    <location>
        <position position="117"/>
    </location>
    <ligand>
        <name>alpha-D-mannose 1-phosphate</name>
        <dbReference type="ChEBI" id="CHEBI:58409"/>
    </ligand>
</feature>
<accession>A0A4U0UL46</accession>
<dbReference type="GO" id="GO:0006013">
    <property type="term" value="P:mannose metabolic process"/>
    <property type="evidence" value="ECO:0007669"/>
    <property type="project" value="TreeGrafter"/>
</dbReference>
<feature type="binding site" evidence="10">
    <location>
        <position position="99"/>
    </location>
    <ligand>
        <name>alpha-D-mannose 1-phosphate</name>
        <dbReference type="ChEBI" id="CHEBI:58409"/>
    </ligand>
</feature>
<comment type="function">
    <text evidence="12">Involved in the synthesis of the GDP-mannose and dolichol-phosphate-mannose required for a number of critical mannosyl transfer reactions.</text>
</comment>
<feature type="binding site" evidence="11">
    <location>
        <position position="179"/>
    </location>
    <ligand>
        <name>Mg(2+)</name>
        <dbReference type="ChEBI" id="CHEBI:18420"/>
        <label>1</label>
    </ligand>
</feature>
<evidence type="ECO:0000256" key="4">
    <source>
        <dbReference type="ARBA" id="ARBA00011738"/>
    </source>
</evidence>
<dbReference type="CDD" id="cd02585">
    <property type="entry name" value="HAD_PMM"/>
    <property type="match status" value="1"/>
</dbReference>
<keyword evidence="8 11" id="KW-0460">Magnesium</keyword>
<evidence type="ECO:0000256" key="11">
    <source>
        <dbReference type="PIRSR" id="PIRSR605002-3"/>
    </source>
</evidence>
<comment type="subunit">
    <text evidence="4 12">Homodimer.</text>
</comment>
<dbReference type="AlphaFoldDB" id="A0A4U0UL46"/>
<evidence type="ECO:0000256" key="1">
    <source>
        <dbReference type="ARBA" id="ARBA00004496"/>
    </source>
</evidence>
<dbReference type="Gene3D" id="3.30.1240.20">
    <property type="match status" value="1"/>
</dbReference>
<evidence type="ECO:0000256" key="6">
    <source>
        <dbReference type="ARBA" id="ARBA00022490"/>
    </source>
</evidence>
<evidence type="ECO:0000256" key="9">
    <source>
        <dbReference type="ARBA" id="ARBA00023235"/>
    </source>
</evidence>
<feature type="binding site" evidence="10">
    <location>
        <position position="110"/>
    </location>
    <ligand>
        <name>alpha-D-mannose 1-phosphate</name>
        <dbReference type="ChEBI" id="CHEBI:58409"/>
    </ligand>
</feature>
<dbReference type="GO" id="GO:0006487">
    <property type="term" value="P:protein N-linked glycosylation"/>
    <property type="evidence" value="ECO:0007669"/>
    <property type="project" value="TreeGrafter"/>
</dbReference>
<comment type="catalytic activity">
    <reaction evidence="12">
        <text>alpha-D-mannose 1-phosphate = D-mannose 6-phosphate</text>
        <dbReference type="Rhea" id="RHEA:11140"/>
        <dbReference type="ChEBI" id="CHEBI:58409"/>
        <dbReference type="ChEBI" id="CHEBI:58735"/>
        <dbReference type="EC" id="5.4.2.8"/>
    </reaction>
</comment>
<feature type="binding site" evidence="11">
    <location>
        <position position="181"/>
    </location>
    <ligand>
        <name>Mg(2+)</name>
        <dbReference type="ChEBI" id="CHEBI:18420"/>
        <label>1</label>
    </ligand>
</feature>
<comment type="subcellular location">
    <subcellularLocation>
        <location evidence="1 12">Cytoplasm</location>
    </subcellularLocation>
</comment>
<proteinExistence type="inferred from homology"/>
<evidence type="ECO:0000256" key="8">
    <source>
        <dbReference type="ARBA" id="ARBA00022842"/>
    </source>
</evidence>
<keyword evidence="6 12" id="KW-0963">Cytoplasm</keyword>
<evidence type="ECO:0000313" key="13">
    <source>
        <dbReference type="EMBL" id="TKA36403.1"/>
    </source>
</evidence>
<dbReference type="EC" id="5.4.2.8" evidence="5 12"/>
<feature type="binding site" evidence="11">
    <location>
        <position position="184"/>
    </location>
    <ligand>
        <name>Mg(2+)</name>
        <dbReference type="ChEBI" id="CHEBI:18420"/>
        <label>1</label>
    </ligand>
</feature>
<dbReference type="GO" id="GO:0004615">
    <property type="term" value="F:phosphomannomutase activity"/>
    <property type="evidence" value="ECO:0007669"/>
    <property type="project" value="UniProtKB-EC"/>
</dbReference>
<evidence type="ECO:0000256" key="7">
    <source>
        <dbReference type="ARBA" id="ARBA00022723"/>
    </source>
</evidence>
<keyword evidence="7 11" id="KW-0479">Metal-binding</keyword>
<comment type="cofactor">
    <cofactor evidence="11">
        <name>Mg(2+)</name>
        <dbReference type="ChEBI" id="CHEBI:18420"/>
    </cofactor>
</comment>
<dbReference type="UniPathway" id="UPA00126">
    <property type="reaction ID" value="UER00424"/>
</dbReference>
<dbReference type="Pfam" id="PF03332">
    <property type="entry name" value="PMM"/>
    <property type="match status" value="2"/>
</dbReference>
<evidence type="ECO:0000313" key="14">
    <source>
        <dbReference type="Proteomes" id="UP000310066"/>
    </source>
</evidence>
<reference evidence="13 14" key="1">
    <citation type="submission" date="2017-03" db="EMBL/GenBank/DDBJ databases">
        <title>Genomes of endolithic fungi from Antarctica.</title>
        <authorList>
            <person name="Coleine C."/>
            <person name="Masonjones S."/>
            <person name="Stajich J.E."/>
        </authorList>
    </citation>
    <scope>NUCLEOTIDE SEQUENCE [LARGE SCALE GENOMIC DNA]</scope>
    <source>
        <strain evidence="13 14">CCFEE 5311</strain>
    </source>
</reference>
<sequence length="205" mass="23332">MLQLLSALRHKVAIGFVGGSDLAKQQEQLGTPQIPVTTLFDFCFSENGLTAYRLGSPLSSQTFIGWLGETKYKELVKFILHYVADLDIPVKRGTFLEFRNGMVNVSPIGRNASVAERNEYQRYDLENKVREKFIEALRKEFPDIGLTYNERNLPGGVDYTTIHFFGDKTFEGGNDYEIYADKRTVGHSVENPEDCYKQLKALFDL</sequence>
<dbReference type="PANTHER" id="PTHR10466">
    <property type="entry name" value="PHOSPHOMANNOMUTASE"/>
    <property type="match status" value="1"/>
</dbReference>
<protein>
    <recommendedName>
        <fullName evidence="5 12">Phosphomannomutase</fullName>
        <ecNumber evidence="5 12">5.4.2.8</ecNumber>
    </recommendedName>
</protein>
<dbReference type="InterPro" id="IPR043169">
    <property type="entry name" value="PMM_cap"/>
</dbReference>
<dbReference type="InterPro" id="IPR005002">
    <property type="entry name" value="PMM"/>
</dbReference>
<dbReference type="EMBL" id="NAJP01000060">
    <property type="protein sequence ID" value="TKA36403.1"/>
    <property type="molecule type" value="Genomic_DNA"/>
</dbReference>
<dbReference type="Proteomes" id="UP000310066">
    <property type="component" value="Unassembled WGS sequence"/>
</dbReference>
<comment type="pathway">
    <text evidence="2 12">Nucleotide-sugar biosynthesis; GDP-alpha-D-mannose biosynthesis; alpha-D-mannose 1-phosphate from D-fructose 6-phosphate: step 2/2.</text>
</comment>
<evidence type="ECO:0000256" key="12">
    <source>
        <dbReference type="RuleBase" id="RU361118"/>
    </source>
</evidence>
<dbReference type="Gene3D" id="3.40.50.1000">
    <property type="entry name" value="HAD superfamily/HAD-like"/>
    <property type="match status" value="2"/>
</dbReference>
<dbReference type="GO" id="GO:0009298">
    <property type="term" value="P:GDP-mannose biosynthetic process"/>
    <property type="evidence" value="ECO:0007669"/>
    <property type="project" value="UniProtKB-UniPathway"/>
</dbReference>
<comment type="caution">
    <text evidence="13">The sequence shown here is derived from an EMBL/GenBank/DDBJ whole genome shotgun (WGS) entry which is preliminary data.</text>
</comment>
<dbReference type="GO" id="GO:0046872">
    <property type="term" value="F:metal ion binding"/>
    <property type="evidence" value="ECO:0007669"/>
    <property type="project" value="UniProtKB-KW"/>
</dbReference>
<comment type="similarity">
    <text evidence="3 12">Belongs to the eukaryotic PMM family.</text>
</comment>
<dbReference type="SUPFAM" id="SSF56784">
    <property type="entry name" value="HAD-like"/>
    <property type="match status" value="1"/>
</dbReference>
<dbReference type="InterPro" id="IPR023214">
    <property type="entry name" value="HAD_sf"/>
</dbReference>
<dbReference type="GO" id="GO:0005829">
    <property type="term" value="C:cytosol"/>
    <property type="evidence" value="ECO:0007669"/>
    <property type="project" value="TreeGrafter"/>
</dbReference>
<keyword evidence="9 12" id="KW-0413">Isomerase</keyword>
<evidence type="ECO:0000256" key="3">
    <source>
        <dbReference type="ARBA" id="ARBA00009736"/>
    </source>
</evidence>
<dbReference type="FunFam" id="3.30.1240.20:FF:000001">
    <property type="entry name" value="Phosphomannomutase"/>
    <property type="match status" value="1"/>
</dbReference>
<dbReference type="InterPro" id="IPR036412">
    <property type="entry name" value="HAD-like_sf"/>
</dbReference>
<gene>
    <name evidence="13" type="ORF">B0A54_12417</name>
</gene>
<evidence type="ECO:0000256" key="10">
    <source>
        <dbReference type="PIRSR" id="PIRSR605002-2"/>
    </source>
</evidence>
<dbReference type="PANTHER" id="PTHR10466:SF0">
    <property type="entry name" value="PHOSPHOMANNOMUTASE"/>
    <property type="match status" value="1"/>
</dbReference>
<evidence type="ECO:0000256" key="5">
    <source>
        <dbReference type="ARBA" id="ARBA00012730"/>
    </source>
</evidence>
<feature type="binding site" evidence="11">
    <location>
        <position position="167"/>
    </location>
    <ligand>
        <name>Mg(2+)</name>
        <dbReference type="ChEBI" id="CHEBI:18420"/>
        <label>1</label>
    </ligand>
</feature>
<dbReference type="STRING" id="329885.A0A4U0UL46"/>
<organism evidence="13 14">
    <name type="scientific">Friedmanniomyces endolithicus</name>
    <dbReference type="NCBI Taxonomy" id="329885"/>
    <lineage>
        <taxon>Eukaryota</taxon>
        <taxon>Fungi</taxon>
        <taxon>Dikarya</taxon>
        <taxon>Ascomycota</taxon>
        <taxon>Pezizomycotina</taxon>
        <taxon>Dothideomycetes</taxon>
        <taxon>Dothideomycetidae</taxon>
        <taxon>Mycosphaerellales</taxon>
        <taxon>Teratosphaeriaceae</taxon>
        <taxon>Friedmanniomyces</taxon>
    </lineage>
</organism>